<feature type="compositionally biased region" description="Polar residues" evidence="1">
    <location>
        <begin position="29"/>
        <end position="58"/>
    </location>
</feature>
<gene>
    <name evidence="2" type="ORF">PH603_11955</name>
</gene>
<dbReference type="AlphaFoldDB" id="A0AAF0BJL5"/>
<protein>
    <submittedName>
        <fullName evidence="2">Uncharacterized protein</fullName>
    </submittedName>
</protein>
<name>A0AAF0BJL5_9PROT</name>
<proteinExistence type="predicted"/>
<evidence type="ECO:0000313" key="3">
    <source>
        <dbReference type="Proteomes" id="UP001217500"/>
    </source>
</evidence>
<evidence type="ECO:0000256" key="1">
    <source>
        <dbReference type="SAM" id="MobiDB-lite"/>
    </source>
</evidence>
<accession>A0AAF0BJL5</accession>
<dbReference type="RefSeq" id="WP_289502761.1">
    <property type="nucleotide sequence ID" value="NZ_CP116805.1"/>
</dbReference>
<dbReference type="Proteomes" id="UP001217500">
    <property type="component" value="Chromosome"/>
</dbReference>
<sequence length="254" mass="27707">MTRPAVAILSLFLAACGGEGTSEGQSGQDANQTRATYGSSRSQSGGNSAVPGNTSTSSGVDRLKLGGGTLAYPDYLQVVALAFRLRGEALPIEEWTRWNIKVTNANEFERPARHAEVMAEYRAIDASTAGIGHLRILVRSRLMEYDIQRQGFPLQSIGPGTTYEYEAQIGKPYKAGIRLENATEAGFWPIPPAEAQALINRIRTVRMVDAHLDLDITGIDTRGKVPVILANVTEFRLNLEKVLQSEEIAHVRVK</sequence>
<feature type="region of interest" description="Disordered" evidence="1">
    <location>
        <begin position="20"/>
        <end position="58"/>
    </location>
</feature>
<dbReference type="PROSITE" id="PS51257">
    <property type="entry name" value="PROKAR_LIPOPROTEIN"/>
    <property type="match status" value="1"/>
</dbReference>
<reference evidence="2" key="1">
    <citation type="submission" date="2023-01" db="EMBL/GenBank/DDBJ databases">
        <title>The genome sequence of Kordiimonadaceae bacterium 6D33.</title>
        <authorList>
            <person name="Liu Y."/>
        </authorList>
    </citation>
    <scope>NUCLEOTIDE SEQUENCE</scope>
    <source>
        <strain evidence="2">6D33</strain>
    </source>
</reference>
<dbReference type="KEGG" id="gso:PH603_11955"/>
<dbReference type="EMBL" id="CP116805">
    <property type="protein sequence ID" value="WCL53249.1"/>
    <property type="molecule type" value="Genomic_DNA"/>
</dbReference>
<evidence type="ECO:0000313" key="2">
    <source>
        <dbReference type="EMBL" id="WCL53249.1"/>
    </source>
</evidence>
<organism evidence="2 3">
    <name type="scientific">Gimibacter soli</name>
    <dbReference type="NCBI Taxonomy" id="3024400"/>
    <lineage>
        <taxon>Bacteria</taxon>
        <taxon>Pseudomonadati</taxon>
        <taxon>Pseudomonadota</taxon>
        <taxon>Alphaproteobacteria</taxon>
        <taxon>Kordiimonadales</taxon>
        <taxon>Temperatibacteraceae</taxon>
        <taxon>Gimibacter</taxon>
    </lineage>
</organism>
<keyword evidence="3" id="KW-1185">Reference proteome</keyword>